<evidence type="ECO:0000256" key="5">
    <source>
        <dbReference type="ARBA" id="ARBA00022825"/>
    </source>
</evidence>
<feature type="chain" id="PRO_5025547631" description="Inhibitor I9 domain-containing protein" evidence="9">
    <location>
        <begin position="25"/>
        <end position="815"/>
    </location>
</feature>
<feature type="active site" description="Charge relay system" evidence="7 8">
    <location>
        <position position="171"/>
    </location>
</feature>
<evidence type="ECO:0000256" key="3">
    <source>
        <dbReference type="ARBA" id="ARBA00022729"/>
    </source>
</evidence>
<comment type="caution">
    <text evidence="14">The sequence shown here is derived from an EMBL/GenBank/DDBJ whole genome shotgun (WGS) entry which is preliminary data.</text>
</comment>
<dbReference type="InterPro" id="IPR037045">
    <property type="entry name" value="S8pro/Inhibitor_I9_sf"/>
</dbReference>
<evidence type="ECO:0000256" key="8">
    <source>
        <dbReference type="PROSITE-ProRule" id="PRU01240"/>
    </source>
</evidence>
<dbReference type="PROSITE" id="PS00138">
    <property type="entry name" value="SUBTILASE_SER"/>
    <property type="match status" value="1"/>
</dbReference>
<dbReference type="InterPro" id="IPR045051">
    <property type="entry name" value="SBT"/>
</dbReference>
<dbReference type="GO" id="GO:0004252">
    <property type="term" value="F:serine-type endopeptidase activity"/>
    <property type="evidence" value="ECO:0007669"/>
    <property type="project" value="UniProtKB-UniRule"/>
</dbReference>
<feature type="signal peptide" evidence="9">
    <location>
        <begin position="1"/>
        <end position="24"/>
    </location>
</feature>
<dbReference type="Gene3D" id="2.60.40.2310">
    <property type="match status" value="1"/>
</dbReference>
<dbReference type="FunFam" id="3.40.50.200:FF:000006">
    <property type="entry name" value="Subtilisin-like protease SBT1.5"/>
    <property type="match status" value="1"/>
</dbReference>
<evidence type="ECO:0008006" key="16">
    <source>
        <dbReference type="Google" id="ProtNLM"/>
    </source>
</evidence>
<keyword evidence="15" id="KW-1185">Reference proteome</keyword>
<dbReference type="Gene3D" id="3.50.30.30">
    <property type="match status" value="1"/>
</dbReference>
<dbReference type="PANTHER" id="PTHR10795">
    <property type="entry name" value="PROPROTEIN CONVERTASE SUBTILISIN/KEXIN"/>
    <property type="match status" value="1"/>
</dbReference>
<evidence type="ECO:0000313" key="15">
    <source>
        <dbReference type="Proteomes" id="UP000467841"/>
    </source>
</evidence>
<evidence type="ECO:0000256" key="1">
    <source>
        <dbReference type="ARBA" id="ARBA00011073"/>
    </source>
</evidence>
<evidence type="ECO:0000259" key="13">
    <source>
        <dbReference type="Pfam" id="PF17766"/>
    </source>
</evidence>
<dbReference type="InterPro" id="IPR034197">
    <property type="entry name" value="Peptidases_S8_3"/>
</dbReference>
<reference evidence="14" key="1">
    <citation type="submission" date="2020-01" db="EMBL/GenBank/DDBJ databases">
        <authorList>
            <person name="Mishra B."/>
        </authorList>
    </citation>
    <scope>NUCLEOTIDE SEQUENCE [LARGE SCALE GENOMIC DNA]</scope>
</reference>
<evidence type="ECO:0000256" key="9">
    <source>
        <dbReference type="SAM" id="SignalP"/>
    </source>
</evidence>
<evidence type="ECO:0000259" key="11">
    <source>
        <dbReference type="Pfam" id="PF02225"/>
    </source>
</evidence>
<dbReference type="PRINTS" id="PR00723">
    <property type="entry name" value="SUBTILISIN"/>
</dbReference>
<keyword evidence="4 8" id="KW-0378">Hydrolase</keyword>
<evidence type="ECO:0000256" key="4">
    <source>
        <dbReference type="ARBA" id="ARBA00022801"/>
    </source>
</evidence>
<protein>
    <recommendedName>
        <fullName evidence="16">Inhibitor I9 domain-containing protein</fullName>
    </recommendedName>
</protein>
<evidence type="ECO:0000256" key="2">
    <source>
        <dbReference type="ARBA" id="ARBA00022670"/>
    </source>
</evidence>
<name>A0A6D2HGY4_9BRAS</name>
<dbReference type="FunFam" id="3.30.70.80:FF:000002">
    <property type="entry name" value="Subtilisin-like protease SBT5.3"/>
    <property type="match status" value="1"/>
</dbReference>
<accession>A0A6D2HGY4</accession>
<dbReference type="InterPro" id="IPR023828">
    <property type="entry name" value="Peptidase_S8_Ser-AS"/>
</dbReference>
<dbReference type="PROSITE" id="PS51257">
    <property type="entry name" value="PROKAR_LIPOPROTEIN"/>
    <property type="match status" value="1"/>
</dbReference>
<evidence type="ECO:0000259" key="12">
    <source>
        <dbReference type="Pfam" id="PF05922"/>
    </source>
</evidence>
<evidence type="ECO:0000259" key="10">
    <source>
        <dbReference type="Pfam" id="PF00082"/>
    </source>
</evidence>
<sequence length="815" mass="88644">MKTKAMRLICLSLLLFLVPLLTSCAKEKQVYIVYFGEHKGDKALHEIEDHHHSYLLSVKASTVEAKSSLVYSYKHSINGFAAELTHDEASRLEKLKGVVSVFKSNPRKYKTHTTRSWEFVGLKEEEGGDYRGGDGDDGLHNYEVNDDRFRVGRKFLKKAKHGDGVIVGVIDSGVWPESRSFSDKGMGPIPESWRGICQTGVAFNSSHCNRKIIGARYYARGYERYYGPFNAAANQDFLSPRDADGHGSHTSSTAVGRRVDGVSAFDGIARGTASGGASLAHLAVYKACWAVPNVDKSHGNTCFDEDMLAAFDDAIADGVHVISISIGTTVPHSYLKDGIAIGALHAVKRDIVVTASAGNDGPGAETLSNAAPWIITVGASSLDRYFIGRLELGDGYKYESDSLTTLKMDKFAPLVYAADVVVPGVSMNYASLCLPNSLSPELVKGKVVLCLRGHGSRIGKSLEVKRAGGVGMILGNSRVSDDGIHADPHFVPTALVLSSAVDRILNYIYNDDEPVAFIKPARTVVYPYQTEDSVYPAYQPAPFMTGFSSRGPNWVDPYILKPDITAPGLNILAAWSGADSATKVSIDRRVTDYNIDSGTSMSCPHVAGAIALLKSTHPTWSSAAIRSALMTTASMTNEDNEPIKDYDGYPADPFALGSGHFRPTKAADPGLVYDASYQSYLLYCCSLGLNEIDPTFQCPSKVPPAYNLNYPSISIPYLNGAVTVTRTVTCVGLTGDSALSTYNFNVEPPFGVSVRAEPDVLVFDRVGQKKQFNIVLETQRYEYTGEARRDRYRFGWFSWTDGHHVVRSPIAVSLV</sequence>
<dbReference type="InterPro" id="IPR000209">
    <property type="entry name" value="Peptidase_S8/S53_dom"/>
</dbReference>
<dbReference type="InterPro" id="IPR003137">
    <property type="entry name" value="PA_domain"/>
</dbReference>
<dbReference type="Proteomes" id="UP000467841">
    <property type="component" value="Unassembled WGS sequence"/>
</dbReference>
<dbReference type="Pfam" id="PF00082">
    <property type="entry name" value="Peptidase_S8"/>
    <property type="match status" value="1"/>
</dbReference>
<keyword evidence="2 8" id="KW-0645">Protease</keyword>
<feature type="domain" description="Inhibitor I9" evidence="12">
    <location>
        <begin position="30"/>
        <end position="108"/>
    </location>
</feature>
<dbReference type="OrthoDB" id="206201at2759"/>
<dbReference type="EMBL" id="CACVBM020000088">
    <property type="protein sequence ID" value="CAA7014095.1"/>
    <property type="molecule type" value="Genomic_DNA"/>
</dbReference>
<dbReference type="Pfam" id="PF17766">
    <property type="entry name" value="fn3_6"/>
    <property type="match status" value="1"/>
</dbReference>
<evidence type="ECO:0000256" key="6">
    <source>
        <dbReference type="ARBA" id="ARBA00023180"/>
    </source>
</evidence>
<dbReference type="CDD" id="cd04852">
    <property type="entry name" value="Peptidases_S8_3"/>
    <property type="match status" value="1"/>
</dbReference>
<dbReference type="Pfam" id="PF05922">
    <property type="entry name" value="Inhibitor_I9"/>
    <property type="match status" value="1"/>
</dbReference>
<dbReference type="InterPro" id="IPR010259">
    <property type="entry name" value="S8pro/Inhibitor_I9"/>
</dbReference>
<comment type="similarity">
    <text evidence="1 8">Belongs to the peptidase S8 family.</text>
</comment>
<keyword evidence="6" id="KW-0325">Glycoprotein</keyword>
<dbReference type="SUPFAM" id="SSF52743">
    <property type="entry name" value="Subtilisin-like"/>
    <property type="match status" value="1"/>
</dbReference>
<feature type="active site" description="Charge relay system" evidence="7 8">
    <location>
        <position position="246"/>
    </location>
</feature>
<keyword evidence="5 8" id="KW-0720">Serine protease</keyword>
<feature type="active site" description="Charge relay system" evidence="7 8">
    <location>
        <position position="600"/>
    </location>
</feature>
<feature type="domain" description="Subtilisin-like protease fibronectin type-III" evidence="13">
    <location>
        <begin position="707"/>
        <end position="812"/>
    </location>
</feature>
<dbReference type="InterPro" id="IPR041469">
    <property type="entry name" value="Subtilisin-like_FN3"/>
</dbReference>
<keyword evidence="3 9" id="KW-0732">Signal</keyword>
<dbReference type="PROSITE" id="PS51892">
    <property type="entry name" value="SUBTILASE"/>
    <property type="match status" value="1"/>
</dbReference>
<dbReference type="InterPro" id="IPR036852">
    <property type="entry name" value="Peptidase_S8/S53_dom_sf"/>
</dbReference>
<dbReference type="CDD" id="cd02120">
    <property type="entry name" value="PA_subtilisin_like"/>
    <property type="match status" value="1"/>
</dbReference>
<dbReference type="InterPro" id="IPR015500">
    <property type="entry name" value="Peptidase_S8_subtilisin-rel"/>
</dbReference>
<evidence type="ECO:0000256" key="7">
    <source>
        <dbReference type="PIRSR" id="PIRSR615500-1"/>
    </source>
</evidence>
<proteinExistence type="inferred from homology"/>
<dbReference type="Gene3D" id="3.40.50.200">
    <property type="entry name" value="Peptidase S8/S53 domain"/>
    <property type="match status" value="1"/>
</dbReference>
<dbReference type="Gene3D" id="3.30.70.80">
    <property type="entry name" value="Peptidase S8 propeptide/proteinase inhibitor I9"/>
    <property type="match status" value="1"/>
</dbReference>
<feature type="domain" description="PA" evidence="11">
    <location>
        <begin position="412"/>
        <end position="503"/>
    </location>
</feature>
<dbReference type="GO" id="GO:0006508">
    <property type="term" value="P:proteolysis"/>
    <property type="evidence" value="ECO:0007669"/>
    <property type="project" value="UniProtKB-KW"/>
</dbReference>
<evidence type="ECO:0000313" key="14">
    <source>
        <dbReference type="EMBL" id="CAA7014095.1"/>
    </source>
</evidence>
<organism evidence="14 15">
    <name type="scientific">Microthlaspi erraticum</name>
    <dbReference type="NCBI Taxonomy" id="1685480"/>
    <lineage>
        <taxon>Eukaryota</taxon>
        <taxon>Viridiplantae</taxon>
        <taxon>Streptophyta</taxon>
        <taxon>Embryophyta</taxon>
        <taxon>Tracheophyta</taxon>
        <taxon>Spermatophyta</taxon>
        <taxon>Magnoliopsida</taxon>
        <taxon>eudicotyledons</taxon>
        <taxon>Gunneridae</taxon>
        <taxon>Pentapetalae</taxon>
        <taxon>rosids</taxon>
        <taxon>malvids</taxon>
        <taxon>Brassicales</taxon>
        <taxon>Brassicaceae</taxon>
        <taxon>Coluteocarpeae</taxon>
        <taxon>Microthlaspi</taxon>
    </lineage>
</organism>
<feature type="domain" description="Peptidase S8/S53" evidence="10">
    <location>
        <begin position="162"/>
        <end position="641"/>
    </location>
</feature>
<dbReference type="FunFam" id="3.50.30.30:FF:000005">
    <property type="entry name" value="subtilisin-like protease SBT1.5"/>
    <property type="match status" value="1"/>
</dbReference>
<dbReference type="AlphaFoldDB" id="A0A6D2HGY4"/>
<gene>
    <name evidence="14" type="ORF">MERR_LOCUS1329</name>
</gene>
<dbReference type="Pfam" id="PF02225">
    <property type="entry name" value="PA"/>
    <property type="match status" value="1"/>
</dbReference>